<sequence>MKSTIKKSAGAWIPAFILYAENLTIEEKFVYALLHNLCNEEGKCWPSNGWLTDMTGKAERSIRRYLTRLKANGAIRTVMNPTATGTYRIIYVTISEGGGVDTGGRRGAANLAGVIYNSTNSTINNGWLLKLFNTVRHGCVKDSREIKVVDEETIKNIKLIKKSRITQEDMEDVMLKCFNDPMHAKEAFRFLTPEYVTRMKTINRYLLDETI</sequence>
<evidence type="ECO:0000313" key="1">
    <source>
        <dbReference type="EMBL" id="KKN79698.1"/>
    </source>
</evidence>
<evidence type="ECO:0008006" key="2">
    <source>
        <dbReference type="Google" id="ProtNLM"/>
    </source>
</evidence>
<organism evidence="1">
    <name type="scientific">marine sediment metagenome</name>
    <dbReference type="NCBI Taxonomy" id="412755"/>
    <lineage>
        <taxon>unclassified sequences</taxon>
        <taxon>metagenomes</taxon>
        <taxon>ecological metagenomes</taxon>
    </lineage>
</organism>
<dbReference type="Pfam" id="PF13730">
    <property type="entry name" value="HTH_36"/>
    <property type="match status" value="1"/>
</dbReference>
<protein>
    <recommendedName>
        <fullName evidence="2">Helix-turn-helix domain-containing protein</fullName>
    </recommendedName>
</protein>
<proteinExistence type="predicted"/>
<dbReference type="AlphaFoldDB" id="A0A0F9WM72"/>
<reference evidence="1" key="1">
    <citation type="journal article" date="2015" name="Nature">
        <title>Complex archaea that bridge the gap between prokaryotes and eukaryotes.</title>
        <authorList>
            <person name="Spang A."/>
            <person name="Saw J.H."/>
            <person name="Jorgensen S.L."/>
            <person name="Zaremba-Niedzwiedzka K."/>
            <person name="Martijn J."/>
            <person name="Lind A.E."/>
            <person name="van Eijk R."/>
            <person name="Schleper C."/>
            <person name="Guy L."/>
            <person name="Ettema T.J."/>
        </authorList>
    </citation>
    <scope>NUCLEOTIDE SEQUENCE</scope>
</reference>
<name>A0A0F9WM72_9ZZZZ</name>
<dbReference type="InterPro" id="IPR036388">
    <property type="entry name" value="WH-like_DNA-bd_sf"/>
</dbReference>
<gene>
    <name evidence="1" type="ORF">LCGC14_0337200</name>
</gene>
<dbReference type="Gene3D" id="1.10.10.10">
    <property type="entry name" value="Winged helix-like DNA-binding domain superfamily/Winged helix DNA-binding domain"/>
    <property type="match status" value="1"/>
</dbReference>
<dbReference type="EMBL" id="LAZR01000243">
    <property type="protein sequence ID" value="KKN79698.1"/>
    <property type="molecule type" value="Genomic_DNA"/>
</dbReference>
<comment type="caution">
    <text evidence="1">The sequence shown here is derived from an EMBL/GenBank/DDBJ whole genome shotgun (WGS) entry which is preliminary data.</text>
</comment>
<accession>A0A0F9WM72</accession>